<evidence type="ECO:0000313" key="3">
    <source>
        <dbReference type="EMBL" id="MCK0207295.1"/>
    </source>
</evidence>
<dbReference type="InterPro" id="IPR045594">
    <property type="entry name" value="DUF6460"/>
</dbReference>
<dbReference type="RefSeq" id="WP_247199156.1">
    <property type="nucleotide sequence ID" value="NZ_JALKCG010000001.1"/>
</dbReference>
<gene>
    <name evidence="3" type="ORF">MWN33_04525</name>
</gene>
<feature type="domain" description="DUF6460" evidence="2">
    <location>
        <begin position="55"/>
        <end position="89"/>
    </location>
</feature>
<accession>A0ABT0DJ32</accession>
<proteinExistence type="predicted"/>
<dbReference type="Proteomes" id="UP001202867">
    <property type="component" value="Unassembled WGS sequence"/>
</dbReference>
<keyword evidence="1" id="KW-0812">Transmembrane</keyword>
<keyword evidence="1" id="KW-0472">Membrane</keyword>
<organism evidence="3 4">
    <name type="scientific">Ancylobacter koreensis</name>
    <dbReference type="NCBI Taxonomy" id="266121"/>
    <lineage>
        <taxon>Bacteria</taxon>
        <taxon>Pseudomonadati</taxon>
        <taxon>Pseudomonadota</taxon>
        <taxon>Alphaproteobacteria</taxon>
        <taxon>Hyphomicrobiales</taxon>
        <taxon>Xanthobacteraceae</taxon>
        <taxon>Ancylobacter</taxon>
    </lineage>
</organism>
<keyword evidence="1" id="KW-1133">Transmembrane helix</keyword>
<dbReference type="EMBL" id="JALKCG010000001">
    <property type="protein sequence ID" value="MCK0207295.1"/>
    <property type="molecule type" value="Genomic_DNA"/>
</dbReference>
<keyword evidence="4" id="KW-1185">Reference proteome</keyword>
<evidence type="ECO:0000259" key="2">
    <source>
        <dbReference type="Pfam" id="PF20061"/>
    </source>
</evidence>
<feature type="transmembrane region" description="Helical" evidence="1">
    <location>
        <begin position="66"/>
        <end position="84"/>
    </location>
</feature>
<evidence type="ECO:0000256" key="1">
    <source>
        <dbReference type="SAM" id="Phobius"/>
    </source>
</evidence>
<protein>
    <submittedName>
        <fullName evidence="3">DUF6460 domain-containing protein</fullName>
    </submittedName>
</protein>
<comment type="caution">
    <text evidence="3">The sequence shown here is derived from an EMBL/GenBank/DDBJ whole genome shotgun (WGS) entry which is preliminary data.</text>
</comment>
<name>A0ABT0DJ32_9HYPH</name>
<evidence type="ECO:0000313" key="4">
    <source>
        <dbReference type="Proteomes" id="UP001202867"/>
    </source>
</evidence>
<sequence>MSDHHNSLGRWMGGSPFWVLLRLIALSVVVGVILAALGLDPLNILSSLESLIRHLFNFGFETVERLWRYFLLGAVIVIPLWFITRIASRGR</sequence>
<dbReference type="Pfam" id="PF20061">
    <property type="entry name" value="DUF6460"/>
    <property type="match status" value="1"/>
</dbReference>
<feature type="transmembrane region" description="Helical" evidence="1">
    <location>
        <begin position="20"/>
        <end position="39"/>
    </location>
</feature>
<reference evidence="4" key="1">
    <citation type="submission" date="2023-07" db="EMBL/GenBank/DDBJ databases">
        <title>Ancylobacter moscoviensis sp. nov., facultatively methylotrophic bacteria from activated sludge and the reclassification of Starkeya novella (Starkey 1934) Kelly et al. 2000 as Ancylobacter novellus comb. nov., Starkeya koreensis Im et al. 2006 as Ancylobacter koreensis comb.nov., Angulomicrobium tetraedrale Vasil'eva et al. 1986 as Ancylobacter tetraedralis comb. nov., Angulomicrobium amanitiforme Fritz et al. 2004 as Ancylobacter amanitiformis comb. nov. and Methylorhabdus multivorans Doronina et al. 1996 as Ancylobacter multivorans comb. nov. and emended description of the genus Ancylobacter.</title>
        <authorList>
            <person name="Doronina N."/>
            <person name="Chemodurova A."/>
            <person name="Grouzdev D."/>
            <person name="Koziaeva V."/>
            <person name="Shi W."/>
            <person name="Wu L."/>
            <person name="Kaparullina E."/>
        </authorList>
    </citation>
    <scope>NUCLEOTIDE SEQUENCE [LARGE SCALE GENOMIC DNA]</scope>
    <source>
        <strain evidence="4">Jip08</strain>
    </source>
</reference>